<protein>
    <submittedName>
        <fullName evidence="1">Uncharacterized protein</fullName>
    </submittedName>
</protein>
<evidence type="ECO:0000313" key="1">
    <source>
        <dbReference type="EMBL" id="JAT00167.1"/>
    </source>
</evidence>
<organism evidence="1">
    <name type="scientific">Homalodisca liturata</name>
    <dbReference type="NCBI Taxonomy" id="320908"/>
    <lineage>
        <taxon>Eukaryota</taxon>
        <taxon>Metazoa</taxon>
        <taxon>Ecdysozoa</taxon>
        <taxon>Arthropoda</taxon>
        <taxon>Hexapoda</taxon>
        <taxon>Insecta</taxon>
        <taxon>Pterygota</taxon>
        <taxon>Neoptera</taxon>
        <taxon>Paraneoptera</taxon>
        <taxon>Hemiptera</taxon>
        <taxon>Auchenorrhyncha</taxon>
        <taxon>Membracoidea</taxon>
        <taxon>Cicadellidae</taxon>
        <taxon>Cicadellinae</taxon>
        <taxon>Proconiini</taxon>
        <taxon>Homalodisca</taxon>
    </lineage>
</organism>
<dbReference type="PANTHER" id="PTHR10773:SF19">
    <property type="match status" value="1"/>
</dbReference>
<accession>A0A1B6JLM5</accession>
<reference evidence="1" key="1">
    <citation type="submission" date="2015-11" db="EMBL/GenBank/DDBJ databases">
        <title>De novo transcriptome assembly of four potential Pierce s Disease insect vectors from Arizona vineyards.</title>
        <authorList>
            <person name="Tassone E.E."/>
        </authorList>
    </citation>
    <scope>NUCLEOTIDE SEQUENCE</scope>
</reference>
<proteinExistence type="predicted"/>
<sequence>GKHQVCQKAFCNIHAITPARIRRINSLLLLGKSPIDKRGKNISANAKPETVVSAIKSHIASFPVKIAHYSSKEYYYLNEQLNVLEMFKLFRQAHPDIDVGYKYYLKIFKEDFNLHFGRPQVDTCCTCEALDVKIKSKFINETAKHVFIAEKVVHIRRAKKFSKKIKQVTTEVKNSEGKIGGI</sequence>
<dbReference type="EMBL" id="GECU01007540">
    <property type="protein sequence ID" value="JAT00167.1"/>
    <property type="molecule type" value="Transcribed_RNA"/>
</dbReference>
<name>A0A1B6JLM5_9HEMI</name>
<dbReference type="AlphaFoldDB" id="A0A1B6JLM5"/>
<feature type="non-terminal residue" evidence="1">
    <location>
        <position position="182"/>
    </location>
</feature>
<dbReference type="PANTHER" id="PTHR10773">
    <property type="entry name" value="DNA-DIRECTED RNA POLYMERASES I, II, AND III SUBUNIT RPABC2"/>
    <property type="match status" value="1"/>
</dbReference>
<gene>
    <name evidence="1" type="ORF">g.55708</name>
</gene>
<feature type="non-terminal residue" evidence="1">
    <location>
        <position position="1"/>
    </location>
</feature>